<protein>
    <submittedName>
        <fullName evidence="1">Uncharacterized protein</fullName>
    </submittedName>
</protein>
<dbReference type="EMBL" id="MK552327">
    <property type="protein sequence ID" value="QBJ02681.1"/>
    <property type="molecule type" value="Genomic_DNA"/>
</dbReference>
<evidence type="ECO:0000313" key="2">
    <source>
        <dbReference type="Proteomes" id="UP000294134"/>
    </source>
</evidence>
<dbReference type="Proteomes" id="UP000294134">
    <property type="component" value="Segment"/>
</dbReference>
<sequence>MSTYSEPVSTSEILYHNLFQSSQSLGELADYITAHFGQGVRLNQFNISVERIQVRGCMCCHDSDFYEMYVVIEKRKTPCEYTSDRLVDSLAKT</sequence>
<proteinExistence type="predicted"/>
<reference evidence="1 2" key="1">
    <citation type="submission" date="2019-02" db="EMBL/GenBank/DDBJ databases">
        <authorList>
            <person name="Frampton R.A."/>
            <person name="Wojtus J.K."/>
            <person name="Fineran P.C."/>
            <person name="Hendrickson H.L."/>
        </authorList>
    </citation>
    <scope>NUCLEOTIDE SEQUENCE [LARGE SCALE GENOMIC DNA]</scope>
</reference>
<organism evidence="1 2">
    <name type="scientific">Pseudomonas phage Psa21</name>
    <dbReference type="NCBI Taxonomy" id="2530023"/>
    <lineage>
        <taxon>Viruses</taxon>
        <taxon>Duplodnaviria</taxon>
        <taxon>Heunggongvirae</taxon>
        <taxon>Uroviricota</taxon>
        <taxon>Caudoviricetes</taxon>
        <taxon>Chimalliviridae</taxon>
        <taxon>Tepukevirus</taxon>
        <taxon>Tepukevirus Psa21</taxon>
    </lineage>
</organism>
<gene>
    <name evidence="1" type="ORF">PSA21_154</name>
</gene>
<keyword evidence="2" id="KW-1185">Reference proteome</keyword>
<accession>A0A481W4K5</accession>
<evidence type="ECO:0000313" key="1">
    <source>
        <dbReference type="EMBL" id="QBJ02681.1"/>
    </source>
</evidence>
<name>A0A481W4K5_9CAUD</name>